<evidence type="ECO:0000313" key="4">
    <source>
        <dbReference type="EMBL" id="MBF0877190.1"/>
    </source>
</evidence>
<accession>A0ABR9YGI1</accession>
<sequence length="359" mass="39818">MRKNVLILYAHHDPNSFAKAMLDCALKALAQQEHNTRVSDLHAMKFKAVADDADFITPRPGSGPGSGTDYQSRQRVASINAGYTPDILDELNKLAWADAVIFLFPMYWFHVPAILKGWFDRVFAYDRIYSNEHPSLGAYGKGGLKGKRALIGTTLGASEPRQGAVPSRQSERFEAIQNGLLAYAGFDVMPPFYVWSVAHVSSDRRVDYLNAWKKRVLGLFTDIPELLAADGPSPQPSALRGRVRKPNEKIWPYGGDQTIADFAVVRILKAKPGQASTLLQKLKPLVRAASADNKIRICALLNSLDDKDDIWMIQTFEDMDACKRDESIASMSTLLEEISPLLSRPYEAISLVPKLAKGL</sequence>
<evidence type="ECO:0000256" key="1">
    <source>
        <dbReference type="ARBA" id="ARBA00006252"/>
    </source>
</evidence>
<dbReference type="InterPro" id="IPR029039">
    <property type="entry name" value="Flavoprotein-like_sf"/>
</dbReference>
<dbReference type="PANTHER" id="PTHR10204">
    <property type="entry name" value="NAD P H OXIDOREDUCTASE-RELATED"/>
    <property type="match status" value="1"/>
</dbReference>
<organism evidence="4 5">
    <name type="scientific">Gluconobacter cerevisiae</name>
    <dbReference type="NCBI Taxonomy" id="1379734"/>
    <lineage>
        <taxon>Bacteria</taxon>
        <taxon>Pseudomonadati</taxon>
        <taxon>Pseudomonadota</taxon>
        <taxon>Alphaproteobacteria</taxon>
        <taxon>Acetobacterales</taxon>
        <taxon>Acetobacteraceae</taxon>
        <taxon>Gluconobacter</taxon>
    </lineage>
</organism>
<dbReference type="Proteomes" id="UP000630952">
    <property type="component" value="Unassembled WGS sequence"/>
</dbReference>
<keyword evidence="2" id="KW-0560">Oxidoreductase</keyword>
<comment type="caution">
    <text evidence="4">The sequence shown here is derived from an EMBL/GenBank/DDBJ whole genome shotgun (WGS) entry which is preliminary data.</text>
</comment>
<keyword evidence="5" id="KW-1185">Reference proteome</keyword>
<dbReference type="SUPFAM" id="SSF52218">
    <property type="entry name" value="Flavoproteins"/>
    <property type="match status" value="1"/>
</dbReference>
<dbReference type="Gene3D" id="3.40.50.360">
    <property type="match status" value="1"/>
</dbReference>
<name>A0ABR9YGI1_9PROT</name>
<gene>
    <name evidence="4" type="ORF">HKD21_10060</name>
</gene>
<protein>
    <submittedName>
        <fullName evidence="4">NAD(P)H-dependent oxidoreductase</fullName>
    </submittedName>
</protein>
<evidence type="ECO:0000259" key="3">
    <source>
        <dbReference type="Pfam" id="PF02525"/>
    </source>
</evidence>
<dbReference type="EMBL" id="JABCQO010000008">
    <property type="protein sequence ID" value="MBF0877190.1"/>
    <property type="molecule type" value="Genomic_DNA"/>
</dbReference>
<dbReference type="PANTHER" id="PTHR10204:SF34">
    <property type="entry name" value="NAD(P)H DEHYDROGENASE [QUINONE] 1 ISOFORM 1"/>
    <property type="match status" value="1"/>
</dbReference>
<dbReference type="InterPro" id="IPR003680">
    <property type="entry name" value="Flavodoxin_fold"/>
</dbReference>
<evidence type="ECO:0000256" key="2">
    <source>
        <dbReference type="ARBA" id="ARBA00023002"/>
    </source>
</evidence>
<feature type="domain" description="Flavodoxin-like fold" evidence="3">
    <location>
        <begin position="3"/>
        <end position="215"/>
    </location>
</feature>
<reference evidence="5" key="1">
    <citation type="submission" date="2020-04" db="EMBL/GenBank/DDBJ databases">
        <title>Description of novel Gluconacetobacter.</title>
        <authorList>
            <person name="Sombolestani A."/>
        </authorList>
    </citation>
    <scope>NUCLEOTIDE SEQUENCE [LARGE SCALE GENOMIC DNA]</scope>
    <source>
        <strain evidence="5">LMG 27748</strain>
    </source>
</reference>
<dbReference type="SUPFAM" id="SSF54909">
    <property type="entry name" value="Dimeric alpha+beta barrel"/>
    <property type="match status" value="1"/>
</dbReference>
<comment type="similarity">
    <text evidence="1">Belongs to the NAD(P)H dehydrogenase (quinone) family.</text>
</comment>
<dbReference type="InterPro" id="IPR051545">
    <property type="entry name" value="NAD(P)H_dehydrogenase_qn"/>
</dbReference>
<dbReference type="RefSeq" id="WP_194255566.1">
    <property type="nucleotide sequence ID" value="NZ_JABCQO010000008.1"/>
</dbReference>
<dbReference type="Pfam" id="PF02525">
    <property type="entry name" value="Flavodoxin_2"/>
    <property type="match status" value="1"/>
</dbReference>
<reference evidence="4 5" key="2">
    <citation type="submission" date="2020-11" db="EMBL/GenBank/DDBJ databases">
        <title>Description of novel Gluconobacter species.</title>
        <authorList>
            <person name="Cleenwerck I."/>
            <person name="Cnockaert M."/>
            <person name="Borremans W."/>
            <person name="Wieme A.D."/>
            <person name="De Vuyst L."/>
            <person name="Vandamme P."/>
        </authorList>
    </citation>
    <scope>NUCLEOTIDE SEQUENCE [LARGE SCALE GENOMIC DNA]</scope>
    <source>
        <strain evidence="4 5">LMG 27748</strain>
    </source>
</reference>
<evidence type="ECO:0000313" key="5">
    <source>
        <dbReference type="Proteomes" id="UP000630952"/>
    </source>
</evidence>
<dbReference type="InterPro" id="IPR011008">
    <property type="entry name" value="Dimeric_a/b-barrel"/>
</dbReference>
<dbReference type="Gene3D" id="3.30.70.100">
    <property type="match status" value="1"/>
</dbReference>
<proteinExistence type="inferred from homology"/>